<dbReference type="Proteomes" id="UP000076923">
    <property type="component" value="Unassembled WGS sequence"/>
</dbReference>
<dbReference type="CDD" id="cd02968">
    <property type="entry name" value="SCO"/>
    <property type="match status" value="1"/>
</dbReference>
<comment type="similarity">
    <text evidence="1">Belongs to the SCO1/2 family.</text>
</comment>
<dbReference type="InterPro" id="IPR003782">
    <property type="entry name" value="SCO1/SenC"/>
</dbReference>
<keyword evidence="5" id="KW-1133">Transmembrane helix</keyword>
<organism evidence="7 8">
    <name type="scientific">Polaribacter atrinae</name>
    <dbReference type="NCBI Taxonomy" id="1333662"/>
    <lineage>
        <taxon>Bacteria</taxon>
        <taxon>Pseudomonadati</taxon>
        <taxon>Bacteroidota</taxon>
        <taxon>Flavobacteriia</taxon>
        <taxon>Flavobacteriales</taxon>
        <taxon>Flavobacteriaceae</taxon>
    </lineage>
</organism>
<dbReference type="InterPro" id="IPR036249">
    <property type="entry name" value="Thioredoxin-like_sf"/>
</dbReference>
<dbReference type="STRING" id="1333662.LPB303_01505"/>
<evidence type="ECO:0000259" key="6">
    <source>
        <dbReference type="PROSITE" id="PS51352"/>
    </source>
</evidence>
<dbReference type="PROSITE" id="PS51352">
    <property type="entry name" value="THIOREDOXIN_2"/>
    <property type="match status" value="1"/>
</dbReference>
<keyword evidence="8" id="KW-1185">Reference proteome</keyword>
<evidence type="ECO:0000256" key="1">
    <source>
        <dbReference type="ARBA" id="ARBA00010996"/>
    </source>
</evidence>
<dbReference type="SUPFAM" id="SSF52833">
    <property type="entry name" value="Thioredoxin-like"/>
    <property type="match status" value="1"/>
</dbReference>
<keyword evidence="4" id="KW-1015">Disulfide bond</keyword>
<dbReference type="Pfam" id="PF02630">
    <property type="entry name" value="SCO1-SenC"/>
    <property type="match status" value="1"/>
</dbReference>
<feature type="domain" description="Thioredoxin" evidence="6">
    <location>
        <begin position="53"/>
        <end position="222"/>
    </location>
</feature>
<protein>
    <submittedName>
        <fullName evidence="7">Photosynthetic protein synthase II</fullName>
    </submittedName>
</protein>
<proteinExistence type="inferred from homology"/>
<dbReference type="RefSeq" id="WP_068447409.1">
    <property type="nucleotide sequence ID" value="NZ_CANKUV010000001.1"/>
</dbReference>
<keyword evidence="2 3" id="KW-0186">Copper</keyword>
<dbReference type="InterPro" id="IPR013766">
    <property type="entry name" value="Thioredoxin_domain"/>
</dbReference>
<dbReference type="PANTHER" id="PTHR12151:SF25">
    <property type="entry name" value="LINALOOL DEHYDRATASE_ISOMERASE DOMAIN-CONTAINING PROTEIN"/>
    <property type="match status" value="1"/>
</dbReference>
<dbReference type="Gene3D" id="3.40.30.10">
    <property type="entry name" value="Glutaredoxin"/>
    <property type="match status" value="1"/>
</dbReference>
<evidence type="ECO:0000256" key="4">
    <source>
        <dbReference type="PIRSR" id="PIRSR603782-2"/>
    </source>
</evidence>
<feature type="transmembrane region" description="Helical" evidence="5">
    <location>
        <begin position="6"/>
        <end position="22"/>
    </location>
</feature>
<dbReference type="AlphaFoldDB" id="A0A176TFI4"/>
<keyword evidence="5" id="KW-0472">Membrane</keyword>
<evidence type="ECO:0000313" key="7">
    <source>
        <dbReference type="EMBL" id="OAD46640.1"/>
    </source>
</evidence>
<reference evidence="7 8" key="1">
    <citation type="submission" date="2016-02" db="EMBL/GenBank/DDBJ databases">
        <title>Draft genome sequence of Polaribacter atrinae KACC17473.</title>
        <authorList>
            <person name="Shin S.-K."/>
            <person name="Yi H."/>
        </authorList>
    </citation>
    <scope>NUCLEOTIDE SEQUENCE [LARGE SCALE GENOMIC DNA]</scope>
    <source>
        <strain evidence="7 8">KACC 17473</strain>
    </source>
</reference>
<evidence type="ECO:0000256" key="2">
    <source>
        <dbReference type="ARBA" id="ARBA00023008"/>
    </source>
</evidence>
<feature type="binding site" evidence="3">
    <location>
        <position position="91"/>
    </location>
    <ligand>
        <name>Cu cation</name>
        <dbReference type="ChEBI" id="CHEBI:23378"/>
    </ligand>
</feature>
<evidence type="ECO:0000313" key="8">
    <source>
        <dbReference type="Proteomes" id="UP000076923"/>
    </source>
</evidence>
<accession>A0A176TFI4</accession>
<dbReference type="OrthoDB" id="9811998at2"/>
<keyword evidence="5" id="KW-0812">Transmembrane</keyword>
<comment type="caution">
    <text evidence="7">The sequence shown here is derived from an EMBL/GenBank/DDBJ whole genome shotgun (WGS) entry which is preliminary data.</text>
</comment>
<feature type="binding site" evidence="3">
    <location>
        <position position="95"/>
    </location>
    <ligand>
        <name>Cu cation</name>
        <dbReference type="ChEBI" id="CHEBI:23378"/>
    </ligand>
</feature>
<dbReference type="PANTHER" id="PTHR12151">
    <property type="entry name" value="ELECTRON TRANSPORT PROTIN SCO1/SENC FAMILY MEMBER"/>
    <property type="match status" value="1"/>
</dbReference>
<sequence>MNKKYSYIGVSFIILLFGIYVVRNIDSRINDNDLVQDDRLNKVDKKTTSTNDLYTFNKVPDFEFIDQNGITISNKDYKGKVHVVEFFFSTCPTICPLMNKKMVTIQNKFSSNTDFGIASFSITPDIDTQEVLKEYAKANQITHKNWHLLTGKSQDVVYDLANKGFKLYAGKGDEDHGGFEHSGLFALVDKEGNIRSRKDEYGNPIMYYRALTEQGFSDQVVELIEDIKILLNE</sequence>
<dbReference type="GO" id="GO:0046872">
    <property type="term" value="F:metal ion binding"/>
    <property type="evidence" value="ECO:0007669"/>
    <property type="project" value="UniProtKB-KW"/>
</dbReference>
<keyword evidence="3" id="KW-0479">Metal-binding</keyword>
<feature type="disulfide bond" description="Redox-active" evidence="4">
    <location>
        <begin position="91"/>
        <end position="95"/>
    </location>
</feature>
<evidence type="ECO:0000256" key="3">
    <source>
        <dbReference type="PIRSR" id="PIRSR603782-1"/>
    </source>
</evidence>
<gene>
    <name evidence="7" type="ORF">LPB303_01505</name>
</gene>
<name>A0A176TFI4_9FLAO</name>
<dbReference type="EMBL" id="LVWE01000002">
    <property type="protein sequence ID" value="OAD46640.1"/>
    <property type="molecule type" value="Genomic_DNA"/>
</dbReference>
<feature type="binding site" evidence="3">
    <location>
        <position position="181"/>
    </location>
    <ligand>
        <name>Cu cation</name>
        <dbReference type="ChEBI" id="CHEBI:23378"/>
    </ligand>
</feature>
<evidence type="ECO:0000256" key="5">
    <source>
        <dbReference type="SAM" id="Phobius"/>
    </source>
</evidence>